<reference evidence="2" key="2">
    <citation type="submission" date="2015-01" db="EMBL/GenBank/DDBJ databases">
        <title>Evolutionary Origins and Diversification of the Mycorrhizal Mutualists.</title>
        <authorList>
            <consortium name="DOE Joint Genome Institute"/>
            <consortium name="Mycorrhizal Genomics Consortium"/>
            <person name="Kohler A."/>
            <person name="Kuo A."/>
            <person name="Nagy L.G."/>
            <person name="Floudas D."/>
            <person name="Copeland A."/>
            <person name="Barry K.W."/>
            <person name="Cichocki N."/>
            <person name="Veneault-Fourrey C."/>
            <person name="LaButti K."/>
            <person name="Lindquist E.A."/>
            <person name="Lipzen A."/>
            <person name="Lundell T."/>
            <person name="Morin E."/>
            <person name="Murat C."/>
            <person name="Riley R."/>
            <person name="Ohm R."/>
            <person name="Sun H."/>
            <person name="Tunlid A."/>
            <person name="Henrissat B."/>
            <person name="Grigoriev I.V."/>
            <person name="Hibbett D.S."/>
            <person name="Martin F."/>
        </authorList>
    </citation>
    <scope>NUCLEOTIDE SEQUENCE [LARGE SCALE GENOMIC DNA]</scope>
    <source>
        <strain evidence="2">h7</strain>
    </source>
</reference>
<accession>A0A0C3CA53</accession>
<dbReference type="EMBL" id="KN831782">
    <property type="protein sequence ID" value="KIM40481.1"/>
    <property type="molecule type" value="Genomic_DNA"/>
</dbReference>
<sequence length="105" mass="11560">MTRRQAALELGLKIRRKKGGAAARVHVGTLSIPSQCWQDADGRSQKMDWVIGWNRYYRGAGVLRRCVRTCFVSVTVTTLGTPDLCSVSGLFLNSLMSLLSVKSLS</sequence>
<name>A0A0C3CA53_HEBCY</name>
<keyword evidence="2" id="KW-1185">Reference proteome</keyword>
<reference evidence="1 2" key="1">
    <citation type="submission" date="2014-04" db="EMBL/GenBank/DDBJ databases">
        <authorList>
            <consortium name="DOE Joint Genome Institute"/>
            <person name="Kuo A."/>
            <person name="Gay G."/>
            <person name="Dore J."/>
            <person name="Kohler A."/>
            <person name="Nagy L.G."/>
            <person name="Floudas D."/>
            <person name="Copeland A."/>
            <person name="Barry K.W."/>
            <person name="Cichocki N."/>
            <person name="Veneault-Fourrey C."/>
            <person name="LaButti K."/>
            <person name="Lindquist E.A."/>
            <person name="Lipzen A."/>
            <person name="Lundell T."/>
            <person name="Morin E."/>
            <person name="Murat C."/>
            <person name="Sun H."/>
            <person name="Tunlid A."/>
            <person name="Henrissat B."/>
            <person name="Grigoriev I.V."/>
            <person name="Hibbett D.S."/>
            <person name="Martin F."/>
            <person name="Nordberg H.P."/>
            <person name="Cantor M.N."/>
            <person name="Hua S.X."/>
        </authorList>
    </citation>
    <scope>NUCLEOTIDE SEQUENCE [LARGE SCALE GENOMIC DNA]</scope>
    <source>
        <strain evidence="2">h7</strain>
    </source>
</reference>
<evidence type="ECO:0000313" key="2">
    <source>
        <dbReference type="Proteomes" id="UP000053424"/>
    </source>
</evidence>
<dbReference type="Proteomes" id="UP000053424">
    <property type="component" value="Unassembled WGS sequence"/>
</dbReference>
<protein>
    <submittedName>
        <fullName evidence="1">Uncharacterized protein</fullName>
    </submittedName>
</protein>
<dbReference type="AlphaFoldDB" id="A0A0C3CA53"/>
<dbReference type="HOGENOM" id="CLU_2236910_0_0_1"/>
<evidence type="ECO:0000313" key="1">
    <source>
        <dbReference type="EMBL" id="KIM40481.1"/>
    </source>
</evidence>
<organism evidence="1 2">
    <name type="scientific">Hebeloma cylindrosporum</name>
    <dbReference type="NCBI Taxonomy" id="76867"/>
    <lineage>
        <taxon>Eukaryota</taxon>
        <taxon>Fungi</taxon>
        <taxon>Dikarya</taxon>
        <taxon>Basidiomycota</taxon>
        <taxon>Agaricomycotina</taxon>
        <taxon>Agaricomycetes</taxon>
        <taxon>Agaricomycetidae</taxon>
        <taxon>Agaricales</taxon>
        <taxon>Agaricineae</taxon>
        <taxon>Hymenogastraceae</taxon>
        <taxon>Hebeloma</taxon>
    </lineage>
</organism>
<proteinExistence type="predicted"/>
<gene>
    <name evidence="1" type="ORF">M413DRAFT_162356</name>
</gene>